<evidence type="ECO:0000313" key="10">
    <source>
        <dbReference type="Proteomes" id="UP000006327"/>
    </source>
</evidence>
<evidence type="ECO:0000256" key="7">
    <source>
        <dbReference type="ARBA" id="ARBA00023136"/>
    </source>
</evidence>
<dbReference type="OrthoDB" id="9816005at2"/>
<evidence type="ECO:0000256" key="3">
    <source>
        <dbReference type="ARBA" id="ARBA00022692"/>
    </source>
</evidence>
<dbReference type="RefSeq" id="WP_007625723.1">
    <property type="nucleotide sequence ID" value="NZ_BAEO01000068.1"/>
</dbReference>
<evidence type="ECO:0000256" key="2">
    <source>
        <dbReference type="ARBA" id="ARBA00022448"/>
    </source>
</evidence>
<dbReference type="EMBL" id="BAEO01000068">
    <property type="protein sequence ID" value="GAC22107.1"/>
    <property type="molecule type" value="Genomic_DNA"/>
</dbReference>
<feature type="region of interest" description="Disordered" evidence="8">
    <location>
        <begin position="84"/>
        <end position="117"/>
    </location>
</feature>
<evidence type="ECO:0000256" key="5">
    <source>
        <dbReference type="ARBA" id="ARBA00022989"/>
    </source>
</evidence>
<dbReference type="Proteomes" id="UP000006327">
    <property type="component" value="Unassembled WGS sequence"/>
</dbReference>
<dbReference type="Pfam" id="PF02416">
    <property type="entry name" value="TatA_B_E"/>
    <property type="match status" value="1"/>
</dbReference>
<dbReference type="AlphaFoldDB" id="K6YVA3"/>
<reference evidence="9 10" key="1">
    <citation type="journal article" date="2017" name="Antonie Van Leeuwenhoek">
        <title>Rhizobium rhizosphaerae sp. nov., a novel species isolated from rice rhizosphere.</title>
        <authorList>
            <person name="Zhao J.J."/>
            <person name="Zhang J."/>
            <person name="Zhang R.J."/>
            <person name="Zhang C.W."/>
            <person name="Yin H.Q."/>
            <person name="Zhang X.X."/>
        </authorList>
    </citation>
    <scope>NUCLEOTIDE SEQUENCE [LARGE SCALE GENOMIC DNA]</scope>
    <source>
        <strain evidence="9 10">BSs20135</strain>
    </source>
</reference>
<evidence type="ECO:0000256" key="4">
    <source>
        <dbReference type="ARBA" id="ARBA00022927"/>
    </source>
</evidence>
<keyword evidence="5" id="KW-1133">Transmembrane helix</keyword>
<organism evidence="9 10">
    <name type="scientific">Paraglaciecola arctica BSs20135</name>
    <dbReference type="NCBI Taxonomy" id="493475"/>
    <lineage>
        <taxon>Bacteria</taxon>
        <taxon>Pseudomonadati</taxon>
        <taxon>Pseudomonadota</taxon>
        <taxon>Gammaproteobacteria</taxon>
        <taxon>Alteromonadales</taxon>
        <taxon>Alteromonadaceae</taxon>
        <taxon>Paraglaciecola</taxon>
    </lineage>
</organism>
<keyword evidence="6" id="KW-0811">Translocation</keyword>
<evidence type="ECO:0000256" key="8">
    <source>
        <dbReference type="SAM" id="MobiDB-lite"/>
    </source>
</evidence>
<evidence type="ECO:0000256" key="6">
    <source>
        <dbReference type="ARBA" id="ARBA00023010"/>
    </source>
</evidence>
<proteinExistence type="predicted"/>
<evidence type="ECO:0000313" key="9">
    <source>
        <dbReference type="EMBL" id="GAC22107.1"/>
    </source>
</evidence>
<protein>
    <submittedName>
        <fullName evidence="9">Sec-independent protein translocase protein TatB</fullName>
    </submittedName>
</protein>
<evidence type="ECO:0000256" key="1">
    <source>
        <dbReference type="ARBA" id="ARBA00004167"/>
    </source>
</evidence>
<name>K6YVA3_9ALTE</name>
<dbReference type="eggNOG" id="COG1826">
    <property type="taxonomic scope" value="Bacteria"/>
</dbReference>
<keyword evidence="4" id="KW-0653">Protein transport</keyword>
<gene>
    <name evidence="9" type="primary">tatB</name>
    <name evidence="9" type="ORF">GARC_5172</name>
</gene>
<dbReference type="InterPro" id="IPR003369">
    <property type="entry name" value="TatA/B/E"/>
</dbReference>
<dbReference type="Gene3D" id="1.20.5.3310">
    <property type="match status" value="1"/>
</dbReference>
<keyword evidence="10" id="KW-1185">Reference proteome</keyword>
<keyword evidence="3" id="KW-0812">Transmembrane</keyword>
<dbReference type="STRING" id="493475.GARC_5172"/>
<keyword evidence="7" id="KW-0472">Membrane</keyword>
<keyword evidence="2" id="KW-0813">Transport</keyword>
<feature type="compositionally biased region" description="Basic and acidic residues" evidence="8">
    <location>
        <begin position="96"/>
        <end position="117"/>
    </location>
</feature>
<comment type="subcellular location">
    <subcellularLocation>
        <location evidence="1">Membrane</location>
        <topology evidence="1">Single-pass membrane protein</topology>
    </subcellularLocation>
</comment>
<accession>K6YVA3</accession>
<sequence length="117" mass="13115">MFDLSWIELGFCAALTLVVVGPKDLPVFVKGIGRVMAKGKKMVNEVKGSLSRLEKEIDISDGKAYQEDNWQTLLPPEVQNLPDDFIPGSLPASDHQQMREQRKKAMDERGSNSEIKK</sequence>
<dbReference type="PRINTS" id="PR01506">
    <property type="entry name" value="TATBPROTEIN"/>
</dbReference>
<comment type="caution">
    <text evidence="9">The sequence shown here is derived from an EMBL/GenBank/DDBJ whole genome shotgun (WGS) entry which is preliminary data.</text>
</comment>